<dbReference type="PIRSF" id="PIRSF006181">
    <property type="entry name" value="EbsC_YbaK"/>
    <property type="match status" value="1"/>
</dbReference>
<evidence type="ECO:0000256" key="3">
    <source>
        <dbReference type="ARBA" id="ARBA00023239"/>
    </source>
</evidence>
<dbReference type="PANTHER" id="PTHR30411">
    <property type="entry name" value="CYTOPLASMIC PROTEIN"/>
    <property type="match status" value="1"/>
</dbReference>
<dbReference type="eggNOG" id="COG2606">
    <property type="taxonomic scope" value="Bacteria"/>
</dbReference>
<dbReference type="NCBIfam" id="TIGR00011">
    <property type="entry name" value="YbaK_EbsC"/>
    <property type="match status" value="1"/>
</dbReference>
<reference evidence="6 7" key="1">
    <citation type="journal article" date="2014" name="Genome Announc.">
        <title>Draft Genome Sequence of the Agar-Degrading Bacterium Catenovulum sp. Strain DS-2, Isolated from Intestines of Haliotis diversicolor.</title>
        <authorList>
            <person name="Shan D."/>
            <person name="Li X."/>
            <person name="Gu Z."/>
            <person name="Wei G."/>
            <person name="Gao Z."/>
            <person name="Shao Z."/>
        </authorList>
    </citation>
    <scope>NUCLEOTIDE SEQUENCE [LARGE SCALE GENOMIC DNA]</scope>
    <source>
        <strain evidence="6 7">DS-2</strain>
    </source>
</reference>
<comment type="similarity">
    <text evidence="1 4">Belongs to the prolyl-tRNA editing family. YbaK/EbsC subfamily.</text>
</comment>
<dbReference type="InterPro" id="IPR036754">
    <property type="entry name" value="YbaK/aa-tRNA-synt-asso_dom_sf"/>
</dbReference>
<dbReference type="InterPro" id="IPR007214">
    <property type="entry name" value="YbaK/aa-tRNA-synth-assoc-dom"/>
</dbReference>
<dbReference type="GO" id="GO:0016829">
    <property type="term" value="F:lyase activity"/>
    <property type="evidence" value="ECO:0007669"/>
    <property type="project" value="UniProtKB-KW"/>
</dbReference>
<evidence type="ECO:0000313" key="6">
    <source>
        <dbReference type="EMBL" id="EWH09792.1"/>
    </source>
</evidence>
<accession>W7QLH9</accession>
<dbReference type="Proteomes" id="UP000019276">
    <property type="component" value="Unassembled WGS sequence"/>
</dbReference>
<dbReference type="RefSeq" id="WP_035014812.1">
    <property type="nucleotide sequence ID" value="NZ_ARZY01000019.1"/>
</dbReference>
<dbReference type="GO" id="GO:0002161">
    <property type="term" value="F:aminoacyl-tRNA deacylase activity"/>
    <property type="evidence" value="ECO:0007669"/>
    <property type="project" value="InterPro"/>
</dbReference>
<dbReference type="InterPro" id="IPR004369">
    <property type="entry name" value="Prolyl-tRNA_editing_YbaK/EbsC"/>
</dbReference>
<dbReference type="SUPFAM" id="SSF55826">
    <property type="entry name" value="YbaK/ProRS associated domain"/>
    <property type="match status" value="1"/>
</dbReference>
<evidence type="ECO:0000256" key="1">
    <source>
        <dbReference type="ARBA" id="ARBA00009798"/>
    </source>
</evidence>
<feature type="domain" description="YbaK/aminoacyl-tRNA synthetase-associated" evidence="5">
    <location>
        <begin position="32"/>
        <end position="144"/>
    </location>
</feature>
<dbReference type="PANTHER" id="PTHR30411:SF0">
    <property type="entry name" value="CYS-TRNA(PRO)_CYS-TRNA(CYS) DEACYLASE YBAK"/>
    <property type="match status" value="1"/>
</dbReference>
<keyword evidence="2 4" id="KW-0648">Protein biosynthesis</keyword>
<protein>
    <recommendedName>
        <fullName evidence="4">Cys-tRNA(Pro)/Cys-tRNA(Cys) deacylase</fullName>
        <ecNumber evidence="4">4.2.-.-</ecNumber>
    </recommendedName>
</protein>
<evidence type="ECO:0000313" key="7">
    <source>
        <dbReference type="Proteomes" id="UP000019276"/>
    </source>
</evidence>
<proteinExistence type="inferred from homology"/>
<evidence type="ECO:0000256" key="2">
    <source>
        <dbReference type="ARBA" id="ARBA00022917"/>
    </source>
</evidence>
<dbReference type="PATRIC" id="fig|1328313.3.peg.2231"/>
<dbReference type="OrthoDB" id="9809296at2"/>
<dbReference type="Pfam" id="PF04073">
    <property type="entry name" value="tRNA_edit"/>
    <property type="match status" value="1"/>
</dbReference>
<dbReference type="EC" id="4.2.-.-" evidence="4"/>
<evidence type="ECO:0000256" key="4">
    <source>
        <dbReference type="PIRNR" id="PIRNR006181"/>
    </source>
</evidence>
<name>W7QLH9_9ALTE</name>
<dbReference type="EMBL" id="ARZY01000019">
    <property type="protein sequence ID" value="EWH09792.1"/>
    <property type="molecule type" value="Genomic_DNA"/>
</dbReference>
<dbReference type="STRING" id="1328313.DS2_10913"/>
<keyword evidence="7" id="KW-1185">Reference proteome</keyword>
<dbReference type="AlphaFoldDB" id="W7QLH9"/>
<evidence type="ECO:0000259" key="5">
    <source>
        <dbReference type="Pfam" id="PF04073"/>
    </source>
</evidence>
<organism evidence="6 7">
    <name type="scientific">Catenovulum agarivorans DS-2</name>
    <dbReference type="NCBI Taxonomy" id="1328313"/>
    <lineage>
        <taxon>Bacteria</taxon>
        <taxon>Pseudomonadati</taxon>
        <taxon>Pseudomonadota</taxon>
        <taxon>Gammaproteobacteria</taxon>
        <taxon>Alteromonadales</taxon>
        <taxon>Alteromonadaceae</taxon>
        <taxon>Catenovulum</taxon>
    </lineage>
</organism>
<dbReference type="GO" id="GO:0006412">
    <property type="term" value="P:translation"/>
    <property type="evidence" value="ECO:0007669"/>
    <property type="project" value="UniProtKB-KW"/>
</dbReference>
<sequence length="157" mass="16522">MTPAINLAKKAKISHTIHEYLHDAASESYGLEAAEKLGVNPAQVFKTLVVSLDNKTLAVAVVPVASMLSMKLIAQAAGAKKAAMADKNDVARSTGYVMGGVSPLGQKKRLKTVIDSSAQNFATMFVSAGRRGLEIELAADDLKQLTNACFANICAES</sequence>
<gene>
    <name evidence="6" type="ORF">DS2_10913</name>
</gene>
<comment type="caution">
    <text evidence="6">The sequence shown here is derived from an EMBL/GenBank/DDBJ whole genome shotgun (WGS) entry which is preliminary data.</text>
</comment>
<dbReference type="CDD" id="cd00002">
    <property type="entry name" value="YbaK_deacylase"/>
    <property type="match status" value="1"/>
</dbReference>
<dbReference type="Gene3D" id="3.90.960.10">
    <property type="entry name" value="YbaK/aminoacyl-tRNA synthetase-associated domain"/>
    <property type="match status" value="1"/>
</dbReference>
<keyword evidence="3 4" id="KW-0456">Lyase</keyword>